<reference evidence="14 15" key="1">
    <citation type="journal article" date="2011" name="J. Bacteriol.">
        <title>Genome sequence of 'Pedosphaera parvula' Ellin514, an aerobic Verrucomicrobial isolate from pasture soil.</title>
        <authorList>
            <person name="Kant R."/>
            <person name="van Passel M.W."/>
            <person name="Sangwan P."/>
            <person name="Palva A."/>
            <person name="Lucas S."/>
            <person name="Copeland A."/>
            <person name="Lapidus A."/>
            <person name="Glavina Del Rio T."/>
            <person name="Dalin E."/>
            <person name="Tice H."/>
            <person name="Bruce D."/>
            <person name="Goodwin L."/>
            <person name="Pitluck S."/>
            <person name="Chertkov O."/>
            <person name="Larimer F.W."/>
            <person name="Land M.L."/>
            <person name="Hauser L."/>
            <person name="Brettin T.S."/>
            <person name="Detter J.C."/>
            <person name="Han S."/>
            <person name="de Vos W.M."/>
            <person name="Janssen P.H."/>
            <person name="Smidt H."/>
        </authorList>
    </citation>
    <scope>NUCLEOTIDE SEQUENCE [LARGE SCALE GENOMIC DNA]</scope>
    <source>
        <strain evidence="14 15">Ellin514</strain>
    </source>
</reference>
<comment type="caution">
    <text evidence="14">The sequence shown here is derived from an EMBL/GenBank/DDBJ whole genome shotgun (WGS) entry which is preliminary data.</text>
</comment>
<keyword evidence="2 11" id="KW-0285">Flavoprotein</keyword>
<evidence type="ECO:0000313" key="14">
    <source>
        <dbReference type="EMBL" id="EEF61970.1"/>
    </source>
</evidence>
<gene>
    <name evidence="14" type="ORF">Cflav_PD4633</name>
</gene>
<keyword evidence="9" id="KW-0520">NAD</keyword>
<dbReference type="PRINTS" id="PR00368">
    <property type="entry name" value="FADPNR"/>
</dbReference>
<evidence type="ECO:0000256" key="8">
    <source>
        <dbReference type="PIRSR" id="PIRSR000350-2"/>
    </source>
</evidence>
<keyword evidence="4" id="KW-0521">NADP</keyword>
<feature type="binding site" evidence="9">
    <location>
        <position position="67"/>
    </location>
    <ligand>
        <name>FAD</name>
        <dbReference type="ChEBI" id="CHEBI:57692"/>
    </ligand>
</feature>
<dbReference type="PRINTS" id="PR00411">
    <property type="entry name" value="PNDRDTASEI"/>
</dbReference>
<dbReference type="EMBL" id="ABOX02000007">
    <property type="protein sequence ID" value="EEF61970.1"/>
    <property type="molecule type" value="Genomic_DNA"/>
</dbReference>
<keyword evidence="5 11" id="KW-0560">Oxidoreductase</keyword>
<dbReference type="RefSeq" id="WP_007414127.1">
    <property type="nucleotide sequence ID" value="NZ_ABOX02000007.1"/>
</dbReference>
<dbReference type="AlphaFoldDB" id="B9XE79"/>
<evidence type="ECO:0000256" key="2">
    <source>
        <dbReference type="ARBA" id="ARBA00022630"/>
    </source>
</evidence>
<dbReference type="SUPFAM" id="SSF51905">
    <property type="entry name" value="FAD/NAD(P)-binding domain"/>
    <property type="match status" value="1"/>
</dbReference>
<feature type="domain" description="FAD/NAD(P)-binding" evidence="13">
    <location>
        <begin position="20"/>
        <end position="337"/>
    </location>
</feature>
<keyword evidence="3 9" id="KW-0274">FAD</keyword>
<dbReference type="SUPFAM" id="SSF55424">
    <property type="entry name" value="FAD/NAD-linked reductases, dimerisation (C-terminal) domain"/>
    <property type="match status" value="1"/>
</dbReference>
<feature type="domain" description="Pyridine nucleotide-disulphide oxidoreductase dimerisation" evidence="12">
    <location>
        <begin position="359"/>
        <end position="464"/>
    </location>
</feature>
<evidence type="ECO:0000256" key="6">
    <source>
        <dbReference type="ARBA" id="ARBA00023157"/>
    </source>
</evidence>
<comment type="cofactor">
    <cofactor evidence="9">
        <name>FAD</name>
        <dbReference type="ChEBI" id="CHEBI:57692"/>
    </cofactor>
    <text evidence="9">Binds 1 FAD per subunit.</text>
</comment>
<dbReference type="Pfam" id="PF07992">
    <property type="entry name" value="Pyr_redox_2"/>
    <property type="match status" value="1"/>
</dbReference>
<keyword evidence="15" id="KW-1185">Reference proteome</keyword>
<dbReference type="InterPro" id="IPR012999">
    <property type="entry name" value="Pyr_OxRdtase_I_AS"/>
</dbReference>
<dbReference type="Proteomes" id="UP000003688">
    <property type="component" value="Unassembled WGS sequence"/>
</dbReference>
<comment type="similarity">
    <text evidence="1 11">Belongs to the class-I pyridine nucleotide-disulfide oxidoreductase family.</text>
</comment>
<evidence type="ECO:0000256" key="9">
    <source>
        <dbReference type="PIRSR" id="PIRSR000350-3"/>
    </source>
</evidence>
<dbReference type="InterPro" id="IPR036188">
    <property type="entry name" value="FAD/NAD-bd_sf"/>
</dbReference>
<feature type="active site" description="Proton acceptor" evidence="8">
    <location>
        <position position="456"/>
    </location>
</feature>
<evidence type="ECO:0000313" key="15">
    <source>
        <dbReference type="Proteomes" id="UP000003688"/>
    </source>
</evidence>
<feature type="binding site" evidence="9">
    <location>
        <begin position="155"/>
        <end position="157"/>
    </location>
    <ligand>
        <name>FAD</name>
        <dbReference type="ChEBI" id="CHEBI:57692"/>
    </ligand>
</feature>
<dbReference type="GO" id="GO:0050660">
    <property type="term" value="F:flavin adenine dinucleotide binding"/>
    <property type="evidence" value="ECO:0007669"/>
    <property type="project" value="TreeGrafter"/>
</dbReference>
<evidence type="ECO:0000256" key="1">
    <source>
        <dbReference type="ARBA" id="ARBA00007532"/>
    </source>
</evidence>
<dbReference type="InterPro" id="IPR001100">
    <property type="entry name" value="Pyr_nuc-diS_OxRdtase"/>
</dbReference>
<keyword evidence="9" id="KW-0547">Nucleotide-binding</keyword>
<feature type="binding site" evidence="9">
    <location>
        <position position="322"/>
    </location>
    <ligand>
        <name>FAD</name>
        <dbReference type="ChEBI" id="CHEBI:57692"/>
    </ligand>
</feature>
<organism evidence="14 15">
    <name type="scientific">Pedosphaera parvula (strain Ellin514)</name>
    <dbReference type="NCBI Taxonomy" id="320771"/>
    <lineage>
        <taxon>Bacteria</taxon>
        <taxon>Pseudomonadati</taxon>
        <taxon>Verrucomicrobiota</taxon>
        <taxon>Pedosphaerae</taxon>
        <taxon>Pedosphaerales</taxon>
        <taxon>Pedosphaeraceae</taxon>
        <taxon>Pedosphaera</taxon>
    </lineage>
</organism>
<dbReference type="FunFam" id="3.30.390.30:FF:000001">
    <property type="entry name" value="Dihydrolipoyl dehydrogenase"/>
    <property type="match status" value="1"/>
</dbReference>
<evidence type="ECO:0000256" key="7">
    <source>
        <dbReference type="ARBA" id="ARBA00023284"/>
    </source>
</evidence>
<dbReference type="Gene3D" id="3.50.50.60">
    <property type="entry name" value="FAD/NAD(P)-binding domain"/>
    <property type="match status" value="2"/>
</dbReference>
<dbReference type="PANTHER" id="PTHR43014">
    <property type="entry name" value="MERCURIC REDUCTASE"/>
    <property type="match status" value="1"/>
</dbReference>
<evidence type="ECO:0000256" key="5">
    <source>
        <dbReference type="ARBA" id="ARBA00023002"/>
    </source>
</evidence>
<dbReference type="InterPro" id="IPR004099">
    <property type="entry name" value="Pyr_nucl-diS_OxRdtase_dimer"/>
</dbReference>
<dbReference type="PANTHER" id="PTHR43014:SF4">
    <property type="entry name" value="PYRIDINE NUCLEOTIDE-DISULFIDE OXIDOREDUCTASE RCLA-RELATED"/>
    <property type="match status" value="1"/>
</dbReference>
<dbReference type="GO" id="GO:0003955">
    <property type="term" value="F:NAD(P)H dehydrogenase (quinone) activity"/>
    <property type="evidence" value="ECO:0007669"/>
    <property type="project" value="TreeGrafter"/>
</dbReference>
<dbReference type="Pfam" id="PF02852">
    <property type="entry name" value="Pyr_redox_dim"/>
    <property type="match status" value="1"/>
</dbReference>
<dbReference type="GO" id="GO:0016668">
    <property type="term" value="F:oxidoreductase activity, acting on a sulfur group of donors, NAD(P) as acceptor"/>
    <property type="evidence" value="ECO:0007669"/>
    <property type="project" value="InterPro"/>
</dbReference>
<name>B9XE79_PEDPL</name>
<evidence type="ECO:0000256" key="11">
    <source>
        <dbReference type="RuleBase" id="RU003691"/>
    </source>
</evidence>
<dbReference type="InterPro" id="IPR016156">
    <property type="entry name" value="FAD/NAD-linked_Rdtase_dimer_sf"/>
</dbReference>
<evidence type="ECO:0000259" key="13">
    <source>
        <dbReference type="Pfam" id="PF07992"/>
    </source>
</evidence>
<keyword evidence="6" id="KW-1015">Disulfide bond</keyword>
<feature type="binding site" evidence="9">
    <location>
        <position position="282"/>
    </location>
    <ligand>
        <name>NAD(+)</name>
        <dbReference type="ChEBI" id="CHEBI:57540"/>
    </ligand>
</feature>
<dbReference type="InterPro" id="IPR023753">
    <property type="entry name" value="FAD/NAD-binding_dom"/>
</dbReference>
<dbReference type="PROSITE" id="PS00076">
    <property type="entry name" value="PYRIDINE_REDOX_1"/>
    <property type="match status" value="1"/>
</dbReference>
<evidence type="ECO:0000256" key="3">
    <source>
        <dbReference type="ARBA" id="ARBA00022827"/>
    </source>
</evidence>
<keyword evidence="7 11" id="KW-0676">Redox-active center</keyword>
<feature type="disulfide bond" description="Redox-active" evidence="10">
    <location>
        <begin position="58"/>
        <end position="63"/>
    </location>
</feature>
<sequence>MRLKTGASGFMLKAMNEFDYDVIVVGGGSGGYAAARTAANADLRTAVVEGGKEVGGLCILRGCMPTKALLYAAEVKHLAEHPAAWGIQSGKVSFDFAKVMARKDALIKEFADYRAQQLSENTFTFIRAQASFVDAHTITLSTGEKLRARNFVISTGSVVAPSPLPFLSKLDYLTSDEALMLKKLPKSLIILGGGSVAVEFAQFFARFDVKVTLIQRSPHVLHEFDTDTSEVLEKVFKREGMTVYTNTTLTDAWQTNGLKGVSFLHEAKEVRVEAEEVLYALGRVPNTKSLNLDKAGVEVEDRRIIANEEMQTSAKHIYAAGDCTGPYEIVHIAVMQGEAAGHNIAFPDKPRRMDYRLVNSVVFTEPQVAMVALTEKEALRQNIPYRAASYPFADHGKSMIMEAKDGFVKLLANPETGEIIGGCCVGPVGGELIHEIIAAMYKRMTVKELAAMPHYHPTLAEIWTYPAEELALEIQPSPVELTDRQKALS</sequence>
<feature type="binding site" evidence="9">
    <location>
        <begin position="192"/>
        <end position="199"/>
    </location>
    <ligand>
        <name>NAD(+)</name>
        <dbReference type="ChEBI" id="CHEBI:57540"/>
    </ligand>
</feature>
<evidence type="ECO:0000256" key="10">
    <source>
        <dbReference type="PIRSR" id="PIRSR000350-4"/>
    </source>
</evidence>
<dbReference type="STRING" id="320771.Cflav_PD4633"/>
<protein>
    <submittedName>
        <fullName evidence="14">Pyridine nucleotide-disulphide oxidoreductase dimerisation region</fullName>
    </submittedName>
</protein>
<dbReference type="PIRSF" id="PIRSF000350">
    <property type="entry name" value="Mercury_reductase_MerA"/>
    <property type="match status" value="1"/>
</dbReference>
<dbReference type="Gene3D" id="3.30.390.30">
    <property type="match status" value="1"/>
</dbReference>
<accession>B9XE79</accession>
<evidence type="ECO:0000256" key="4">
    <source>
        <dbReference type="ARBA" id="ARBA00022857"/>
    </source>
</evidence>
<proteinExistence type="inferred from homology"/>
<evidence type="ECO:0000259" key="12">
    <source>
        <dbReference type="Pfam" id="PF02852"/>
    </source>
</evidence>